<evidence type="ECO:0000313" key="2">
    <source>
        <dbReference type="Proteomes" id="UP000298030"/>
    </source>
</evidence>
<name>A0A4Y7T2W8_COPMI</name>
<dbReference type="OrthoDB" id="3256525at2759"/>
<keyword evidence="2" id="KW-1185">Reference proteome</keyword>
<dbReference type="Proteomes" id="UP000298030">
    <property type="component" value="Unassembled WGS sequence"/>
</dbReference>
<organism evidence="1 2">
    <name type="scientific">Coprinellus micaceus</name>
    <name type="common">Glistening ink-cap mushroom</name>
    <name type="synonym">Coprinus micaceus</name>
    <dbReference type="NCBI Taxonomy" id="71717"/>
    <lineage>
        <taxon>Eukaryota</taxon>
        <taxon>Fungi</taxon>
        <taxon>Dikarya</taxon>
        <taxon>Basidiomycota</taxon>
        <taxon>Agaricomycotina</taxon>
        <taxon>Agaricomycetes</taxon>
        <taxon>Agaricomycetidae</taxon>
        <taxon>Agaricales</taxon>
        <taxon>Agaricineae</taxon>
        <taxon>Psathyrellaceae</taxon>
        <taxon>Coprinellus</taxon>
    </lineage>
</organism>
<evidence type="ECO:0000313" key="1">
    <source>
        <dbReference type="EMBL" id="TEB27899.1"/>
    </source>
</evidence>
<sequence length="452" mass="50306">MGEPFAPHLPLEICLQIFRSATEDRSSSLERFKLGPNEGYSHWEETKEYKDSLATKLALVKTCRDWNRFATPLLYEHITLSTVQQCELLLQNLTCKTYSQTSGIAGASSDYDYLSRFVSRLDLYWSDQERALELTARLCSFLPELHALVVSLVLRNGDEPSTLFNALPPHVHHLFWLRNGSGSIRDPEIPLSSFLSLLSDNPELGSISIPFEIKLPRDIQVPPNFRCPSVQTFVFRHATQVAAMSLLPKNAFPSLHFVNANYSFSETPSSPLLEFLSTHATKLSALGFNAGGDHRTSSPYGQLLRHLTGDGPPIAEVHVQLPNPTDFVWFQYVPGRPACVTTIGVHLAPPLRGGSRDCREAINMHMAVALPWTKTIRVMEAVDLDFYGCHNCITQDQLASPARWARNPIHVEDINGLALADFSSGLSALRGVSCRPVTCSCIPPRKDVSIVR</sequence>
<reference evidence="1 2" key="1">
    <citation type="journal article" date="2019" name="Nat. Ecol. Evol.">
        <title>Megaphylogeny resolves global patterns of mushroom evolution.</title>
        <authorList>
            <person name="Varga T."/>
            <person name="Krizsan K."/>
            <person name="Foldi C."/>
            <person name="Dima B."/>
            <person name="Sanchez-Garcia M."/>
            <person name="Sanchez-Ramirez S."/>
            <person name="Szollosi G.J."/>
            <person name="Szarkandi J.G."/>
            <person name="Papp V."/>
            <person name="Albert L."/>
            <person name="Andreopoulos W."/>
            <person name="Angelini C."/>
            <person name="Antonin V."/>
            <person name="Barry K.W."/>
            <person name="Bougher N.L."/>
            <person name="Buchanan P."/>
            <person name="Buyck B."/>
            <person name="Bense V."/>
            <person name="Catcheside P."/>
            <person name="Chovatia M."/>
            <person name="Cooper J."/>
            <person name="Damon W."/>
            <person name="Desjardin D."/>
            <person name="Finy P."/>
            <person name="Geml J."/>
            <person name="Haridas S."/>
            <person name="Hughes K."/>
            <person name="Justo A."/>
            <person name="Karasinski D."/>
            <person name="Kautmanova I."/>
            <person name="Kiss B."/>
            <person name="Kocsube S."/>
            <person name="Kotiranta H."/>
            <person name="LaButti K.M."/>
            <person name="Lechner B.E."/>
            <person name="Liimatainen K."/>
            <person name="Lipzen A."/>
            <person name="Lukacs Z."/>
            <person name="Mihaltcheva S."/>
            <person name="Morgado L.N."/>
            <person name="Niskanen T."/>
            <person name="Noordeloos M.E."/>
            <person name="Ohm R.A."/>
            <person name="Ortiz-Santana B."/>
            <person name="Ovrebo C."/>
            <person name="Racz N."/>
            <person name="Riley R."/>
            <person name="Savchenko A."/>
            <person name="Shiryaev A."/>
            <person name="Soop K."/>
            <person name="Spirin V."/>
            <person name="Szebenyi C."/>
            <person name="Tomsovsky M."/>
            <person name="Tulloss R.E."/>
            <person name="Uehling J."/>
            <person name="Grigoriev I.V."/>
            <person name="Vagvolgyi C."/>
            <person name="Papp T."/>
            <person name="Martin F.M."/>
            <person name="Miettinen O."/>
            <person name="Hibbett D.S."/>
            <person name="Nagy L.G."/>
        </authorList>
    </citation>
    <scope>NUCLEOTIDE SEQUENCE [LARGE SCALE GENOMIC DNA]</scope>
    <source>
        <strain evidence="1 2">FP101781</strain>
    </source>
</reference>
<protein>
    <submittedName>
        <fullName evidence="1">Uncharacterized protein</fullName>
    </submittedName>
</protein>
<dbReference type="AlphaFoldDB" id="A0A4Y7T2W8"/>
<comment type="caution">
    <text evidence="1">The sequence shown here is derived from an EMBL/GenBank/DDBJ whole genome shotgun (WGS) entry which is preliminary data.</text>
</comment>
<gene>
    <name evidence="1" type="ORF">FA13DRAFT_1736077</name>
</gene>
<accession>A0A4Y7T2W8</accession>
<proteinExistence type="predicted"/>
<dbReference type="EMBL" id="QPFP01000036">
    <property type="protein sequence ID" value="TEB27899.1"/>
    <property type="molecule type" value="Genomic_DNA"/>
</dbReference>